<dbReference type="InterPro" id="IPR009000">
    <property type="entry name" value="Transl_B-barrel_sf"/>
</dbReference>
<dbReference type="Gene3D" id="3.30.980.10">
    <property type="entry name" value="Threonyl-trna Synthetase, Chain A, domain 2"/>
    <property type="match status" value="1"/>
</dbReference>
<dbReference type="Proteomes" id="UP000526003">
    <property type="component" value="Unassembled WGS sequence"/>
</dbReference>
<name>A0A7X1KXX8_9PSED</name>
<evidence type="ECO:0000313" key="5">
    <source>
        <dbReference type="EMBL" id="MBC2690953.1"/>
    </source>
</evidence>
<reference evidence="5 6" key="1">
    <citation type="submission" date="2020-08" db="EMBL/GenBank/DDBJ databases">
        <title>Pseudomonas sp. nov.</title>
        <authorList>
            <person name="Gieschler S."/>
            <person name="Fiedler G."/>
            <person name="Brinks E."/>
            <person name="Boehnlein C."/>
            <person name="Franz C.M.A.P."/>
            <person name="Kabisch J."/>
        </authorList>
    </citation>
    <scope>NUCLEOTIDE SEQUENCE [LARGE SCALE GENOMIC DNA]</scope>
    <source>
        <strain evidence="5 6">MBT-1</strain>
    </source>
</reference>
<dbReference type="GO" id="GO:0046872">
    <property type="term" value="F:metal ion binding"/>
    <property type="evidence" value="ECO:0007669"/>
    <property type="project" value="UniProtKB-KW"/>
</dbReference>
<sequence>MATQKLFWQDPYRTELQTQVTAVEGDAVRLAQTVFFAFSGGQESDSGTLAGLTVLAAEKHGLDIVYTLPAGHGLQVGSEVELRIDWARRYRLMRLHFAAEMVLQLVYQLEPDIARLGAHISADKARIDFARETSIATLFPQIEPQVVALLKADLPIITAFSDEAAQRRYWQVEGFATMACGGTHPRSTGEIGALKLKRKNTGKGKERIEITLL</sequence>
<dbReference type="EMBL" id="JACMYG010000012">
    <property type="protein sequence ID" value="MBC2690953.1"/>
    <property type="molecule type" value="Genomic_DNA"/>
</dbReference>
<dbReference type="Gene3D" id="2.40.30.130">
    <property type="match status" value="1"/>
</dbReference>
<evidence type="ECO:0000256" key="2">
    <source>
        <dbReference type="ARBA" id="ARBA00022723"/>
    </source>
</evidence>
<organism evidence="5 6">
    <name type="scientific">Pseudomonas kielensis</name>
    <dbReference type="NCBI Taxonomy" id="2762577"/>
    <lineage>
        <taxon>Bacteria</taxon>
        <taxon>Pseudomonadati</taxon>
        <taxon>Pseudomonadota</taxon>
        <taxon>Gammaproteobacteria</taxon>
        <taxon>Pseudomonadales</taxon>
        <taxon>Pseudomonadaceae</taxon>
        <taxon>Pseudomonas</taxon>
    </lineage>
</organism>
<dbReference type="InterPro" id="IPR012947">
    <property type="entry name" value="tRNA_SAD"/>
</dbReference>
<evidence type="ECO:0000256" key="3">
    <source>
        <dbReference type="ARBA" id="ARBA00022833"/>
    </source>
</evidence>
<keyword evidence="6" id="KW-1185">Reference proteome</keyword>
<feature type="domain" description="Threonyl/alanyl tRNA synthetase SAD" evidence="4">
    <location>
        <begin position="167"/>
        <end position="209"/>
    </location>
</feature>
<protein>
    <submittedName>
        <fullName evidence="5">Alanyl-tRNA editing protein</fullName>
    </submittedName>
</protein>
<comment type="cofactor">
    <cofactor evidence="1">
        <name>Zn(2+)</name>
        <dbReference type="ChEBI" id="CHEBI:29105"/>
    </cofactor>
</comment>
<evidence type="ECO:0000259" key="4">
    <source>
        <dbReference type="SMART" id="SM00863"/>
    </source>
</evidence>
<comment type="caution">
    <text evidence="5">The sequence shown here is derived from an EMBL/GenBank/DDBJ whole genome shotgun (WGS) entry which is preliminary data.</text>
</comment>
<dbReference type="GO" id="GO:0002161">
    <property type="term" value="F:aminoacyl-tRNA deacylase activity"/>
    <property type="evidence" value="ECO:0007669"/>
    <property type="project" value="UniProtKB-ARBA"/>
</dbReference>
<dbReference type="AlphaFoldDB" id="A0A7X1KXX8"/>
<dbReference type="GO" id="GO:0004812">
    <property type="term" value="F:aminoacyl-tRNA ligase activity"/>
    <property type="evidence" value="ECO:0007669"/>
    <property type="project" value="InterPro"/>
</dbReference>
<dbReference type="InterPro" id="IPR051335">
    <property type="entry name" value="Alanyl-tRNA_Editing_Enzymes"/>
</dbReference>
<dbReference type="SUPFAM" id="SSF55186">
    <property type="entry name" value="ThrRS/AlaRS common domain"/>
    <property type="match status" value="1"/>
</dbReference>
<dbReference type="SUPFAM" id="SSF50447">
    <property type="entry name" value="Translation proteins"/>
    <property type="match status" value="1"/>
</dbReference>
<keyword evidence="2" id="KW-0479">Metal-binding</keyword>
<dbReference type="PANTHER" id="PTHR43462">
    <property type="entry name" value="ALANYL-TRNA EDITING PROTEIN"/>
    <property type="match status" value="1"/>
</dbReference>
<evidence type="ECO:0000256" key="1">
    <source>
        <dbReference type="ARBA" id="ARBA00001947"/>
    </source>
</evidence>
<dbReference type="InterPro" id="IPR018163">
    <property type="entry name" value="Thr/Ala-tRNA-synth_IIc_edit"/>
</dbReference>
<dbReference type="PANTHER" id="PTHR43462:SF1">
    <property type="entry name" value="ALANYL-TRNA EDITING PROTEIN AARSD1"/>
    <property type="match status" value="1"/>
</dbReference>
<dbReference type="RefSeq" id="WP_166591810.1">
    <property type="nucleotide sequence ID" value="NZ_CP090311.1"/>
</dbReference>
<accession>A0A7X1KXX8</accession>
<gene>
    <name evidence="5" type="ORF">H7995_14225</name>
</gene>
<dbReference type="Pfam" id="PF07973">
    <property type="entry name" value="tRNA_SAD"/>
    <property type="match status" value="1"/>
</dbReference>
<keyword evidence="3" id="KW-0862">Zinc</keyword>
<dbReference type="SMART" id="SM00863">
    <property type="entry name" value="tRNA_SAD"/>
    <property type="match status" value="1"/>
</dbReference>
<dbReference type="GO" id="GO:0005524">
    <property type="term" value="F:ATP binding"/>
    <property type="evidence" value="ECO:0007669"/>
    <property type="project" value="InterPro"/>
</dbReference>
<evidence type="ECO:0000313" key="6">
    <source>
        <dbReference type="Proteomes" id="UP000526003"/>
    </source>
</evidence>
<proteinExistence type="predicted"/>
<dbReference type="GO" id="GO:0043039">
    <property type="term" value="P:tRNA aminoacylation"/>
    <property type="evidence" value="ECO:0007669"/>
    <property type="project" value="InterPro"/>
</dbReference>